<protein>
    <submittedName>
        <fullName evidence="1">Uncharacterized protein</fullName>
    </submittedName>
</protein>
<sequence>MVVFLLVVWFLVAGSNPAGGTKSPYPPAGVLPGWWVFLLRR</sequence>
<reference evidence="1" key="1">
    <citation type="journal article" date="2021" name="Proc. Natl. Acad. Sci. U.S.A.">
        <title>A Catalog of Tens of Thousands of Viruses from Human Metagenomes Reveals Hidden Associations with Chronic Diseases.</title>
        <authorList>
            <person name="Tisza M.J."/>
            <person name="Buck C.B."/>
        </authorList>
    </citation>
    <scope>NUCLEOTIDE SEQUENCE</scope>
    <source>
        <strain evidence="1">CtjOC2</strain>
    </source>
</reference>
<evidence type="ECO:0000313" key="1">
    <source>
        <dbReference type="EMBL" id="DAE15440.1"/>
    </source>
</evidence>
<accession>A0A8S5Q8R4</accession>
<dbReference type="EMBL" id="BK015605">
    <property type="protein sequence ID" value="DAE15440.1"/>
    <property type="molecule type" value="Genomic_DNA"/>
</dbReference>
<proteinExistence type="predicted"/>
<organism evidence="1">
    <name type="scientific">Siphoviridae sp. ctjOC2</name>
    <dbReference type="NCBI Taxonomy" id="2825632"/>
    <lineage>
        <taxon>Viruses</taxon>
        <taxon>Duplodnaviria</taxon>
        <taxon>Heunggongvirae</taxon>
        <taxon>Uroviricota</taxon>
        <taxon>Caudoviricetes</taxon>
    </lineage>
</organism>
<name>A0A8S5Q8R4_9CAUD</name>